<dbReference type="GO" id="GO:0050462">
    <property type="term" value="F:N-acetylneuraminate synthase activity"/>
    <property type="evidence" value="ECO:0007669"/>
    <property type="project" value="UniProtKB-EC"/>
</dbReference>
<dbReference type="SMART" id="SM00858">
    <property type="entry name" value="SAF"/>
    <property type="match status" value="1"/>
</dbReference>
<gene>
    <name evidence="2" type="primary">neuB</name>
    <name evidence="2" type="ORF">JK634_13975</name>
</gene>
<dbReference type="RefSeq" id="WP_202768299.1">
    <property type="nucleotide sequence ID" value="NZ_JAESWA010000023.1"/>
</dbReference>
<name>A0A937FIS3_9CLOT</name>
<dbReference type="CDD" id="cd11615">
    <property type="entry name" value="SAF_NeuB_like"/>
    <property type="match status" value="1"/>
</dbReference>
<organism evidence="2 3">
    <name type="scientific">Clostridium paridis</name>
    <dbReference type="NCBI Taxonomy" id="2803863"/>
    <lineage>
        <taxon>Bacteria</taxon>
        <taxon>Bacillati</taxon>
        <taxon>Bacillota</taxon>
        <taxon>Clostridia</taxon>
        <taxon>Eubacteriales</taxon>
        <taxon>Clostridiaceae</taxon>
        <taxon>Clostridium</taxon>
    </lineage>
</organism>
<dbReference type="InterPro" id="IPR051690">
    <property type="entry name" value="PseI-like"/>
</dbReference>
<dbReference type="SUPFAM" id="SSF51269">
    <property type="entry name" value="AFP III-like domain"/>
    <property type="match status" value="1"/>
</dbReference>
<dbReference type="PANTHER" id="PTHR42966">
    <property type="entry name" value="N-ACETYLNEURAMINATE SYNTHASE"/>
    <property type="match status" value="1"/>
</dbReference>
<protein>
    <submittedName>
        <fullName evidence="2">N-acetylneuraminate synthase</fullName>
        <ecNumber evidence="2">2.5.1.56</ecNumber>
    </submittedName>
</protein>
<dbReference type="InterPro" id="IPR006190">
    <property type="entry name" value="SAF_AFP_Neu5Ac"/>
</dbReference>
<keyword evidence="2" id="KW-0808">Transferase</keyword>
<dbReference type="Pfam" id="PF03102">
    <property type="entry name" value="NeuB"/>
    <property type="match status" value="1"/>
</dbReference>
<sequence length="338" mass="37724">MLGDKRVFIIAEAGVNHNGDLEVAKKLVDVAAESGADAVKFQTFKADELVTKDAPKAKYQEKTTGAGSQYEMLKKLELSYEDHIYLKNYCQERDIVFLSTPFDFQSVDLLESIDISLYKIGSGDLTNIPLIKYIAKLNKTMIISTGMANLGEVEEAIKAIQDSGNDKITLLHCTSNYPTSYEDVNLKAMITLKNAFNLPVGYSDHTIGMEIPVAAVAMGAKVIEKHFTLDKSMNGPDHKVSLEPMELEKMVKSIRNIEVAFGDGVKKCTRNEKDTRKVARKSIVAKANLKKGDILSLDNITFKRPENGISPRYFEFINNKKLIKDVNKDDLITFDLIE</sequence>
<dbReference type="InterPro" id="IPR036732">
    <property type="entry name" value="AFP_Neu5c_C_sf"/>
</dbReference>
<dbReference type="Proteomes" id="UP000623681">
    <property type="component" value="Unassembled WGS sequence"/>
</dbReference>
<dbReference type="GO" id="GO:0047444">
    <property type="term" value="F:N-acylneuraminate-9-phosphate synthase activity"/>
    <property type="evidence" value="ECO:0007669"/>
    <property type="project" value="TreeGrafter"/>
</dbReference>
<dbReference type="AlphaFoldDB" id="A0A937FIS3"/>
<dbReference type="EC" id="2.5.1.56" evidence="2"/>
<dbReference type="InterPro" id="IPR057736">
    <property type="entry name" value="SAF_PseI/NeuA/NeuB"/>
</dbReference>
<dbReference type="InterPro" id="IPR013132">
    <property type="entry name" value="PseI/NeuA/B-like_N"/>
</dbReference>
<dbReference type="PANTHER" id="PTHR42966:SF1">
    <property type="entry name" value="SIALIC ACID SYNTHASE"/>
    <property type="match status" value="1"/>
</dbReference>
<dbReference type="InterPro" id="IPR013974">
    <property type="entry name" value="SAF"/>
</dbReference>
<evidence type="ECO:0000259" key="1">
    <source>
        <dbReference type="PROSITE" id="PS50844"/>
    </source>
</evidence>
<evidence type="ECO:0000313" key="3">
    <source>
        <dbReference type="Proteomes" id="UP000623681"/>
    </source>
</evidence>
<feature type="domain" description="AFP-like" evidence="1">
    <location>
        <begin position="282"/>
        <end position="338"/>
    </location>
</feature>
<evidence type="ECO:0000313" key="2">
    <source>
        <dbReference type="EMBL" id="MBL4932917.1"/>
    </source>
</evidence>
<dbReference type="Gene3D" id="3.20.20.70">
    <property type="entry name" value="Aldolase class I"/>
    <property type="match status" value="1"/>
</dbReference>
<dbReference type="Gene3D" id="3.90.1210.10">
    <property type="entry name" value="Antifreeze-like/N-acetylneuraminic acid synthase C-terminal domain"/>
    <property type="match status" value="1"/>
</dbReference>
<dbReference type="Pfam" id="PF08666">
    <property type="entry name" value="SAF"/>
    <property type="match status" value="1"/>
</dbReference>
<dbReference type="PROSITE" id="PS50844">
    <property type="entry name" value="AFP_LIKE"/>
    <property type="match status" value="1"/>
</dbReference>
<dbReference type="GO" id="GO:0016051">
    <property type="term" value="P:carbohydrate biosynthetic process"/>
    <property type="evidence" value="ECO:0007669"/>
    <property type="project" value="InterPro"/>
</dbReference>
<dbReference type="InterPro" id="IPR013785">
    <property type="entry name" value="Aldolase_TIM"/>
</dbReference>
<reference evidence="2" key="1">
    <citation type="submission" date="2021-01" db="EMBL/GenBank/DDBJ databases">
        <title>Genome public.</title>
        <authorList>
            <person name="Liu C."/>
            <person name="Sun Q."/>
        </authorList>
    </citation>
    <scope>NUCLEOTIDE SEQUENCE</scope>
    <source>
        <strain evidence="2">YIM B02565</strain>
    </source>
</reference>
<proteinExistence type="predicted"/>
<dbReference type="SUPFAM" id="SSF51569">
    <property type="entry name" value="Aldolase"/>
    <property type="match status" value="1"/>
</dbReference>
<dbReference type="InterPro" id="IPR020007">
    <property type="entry name" value="NeuB/NeuA"/>
</dbReference>
<keyword evidence="3" id="KW-1185">Reference proteome</keyword>
<dbReference type="NCBIfam" id="TIGR03569">
    <property type="entry name" value="NeuB_NnaB"/>
    <property type="match status" value="1"/>
</dbReference>
<comment type="caution">
    <text evidence="2">The sequence shown here is derived from an EMBL/GenBank/DDBJ whole genome shotgun (WGS) entry which is preliminary data.</text>
</comment>
<dbReference type="EMBL" id="JAESWA010000023">
    <property type="protein sequence ID" value="MBL4932917.1"/>
    <property type="molecule type" value="Genomic_DNA"/>
</dbReference>
<accession>A0A937FIS3</accession>